<evidence type="ECO:0008006" key="3">
    <source>
        <dbReference type="Google" id="ProtNLM"/>
    </source>
</evidence>
<comment type="similarity">
    <text evidence="1">Belongs to the bactofilin family.</text>
</comment>
<dbReference type="Pfam" id="PF04519">
    <property type="entry name" value="Bactofilin"/>
    <property type="match status" value="1"/>
</dbReference>
<accession>E3T6R7</accession>
<dbReference type="PANTHER" id="PTHR35024">
    <property type="entry name" value="HYPOTHETICAL CYTOSOLIC PROTEIN"/>
    <property type="match status" value="1"/>
</dbReference>
<dbReference type="EMBL" id="GU260708">
    <property type="protein sequence ID" value="ADC36011.1"/>
    <property type="molecule type" value="Genomic_DNA"/>
</dbReference>
<name>E3T6R7_9BACT</name>
<dbReference type="PANTHER" id="PTHR35024:SF4">
    <property type="entry name" value="POLYMER-FORMING CYTOSKELETAL PROTEIN"/>
    <property type="match status" value="1"/>
</dbReference>
<reference evidence="2" key="1">
    <citation type="submission" date="2009-12" db="EMBL/GenBank/DDBJ databases">
        <authorList>
            <person name="Kielak A."/>
            <person name="van Veen J.A."/>
            <person name="Kowalchuk G.A."/>
        </authorList>
    </citation>
    <scope>NUCLEOTIDE SEQUENCE</scope>
</reference>
<dbReference type="InterPro" id="IPR007607">
    <property type="entry name" value="BacA/B"/>
</dbReference>
<reference evidence="2" key="2">
    <citation type="journal article" date="2010" name="Appl. Environ. Microbiol.">
        <title>Comparative analysis of acidobacterial genomic fragments from terrestrial and aquatic metagenomic libraries, with emphasis on acidobacteria subdivision 6.</title>
        <authorList>
            <person name="Kielak A.M."/>
            <person name="van Veen J.A."/>
            <person name="Kowalchuk G.A."/>
        </authorList>
    </citation>
    <scope>NUCLEOTIDE SEQUENCE</scope>
</reference>
<evidence type="ECO:0000256" key="1">
    <source>
        <dbReference type="ARBA" id="ARBA00044755"/>
    </source>
</evidence>
<proteinExistence type="inferred from homology"/>
<protein>
    <recommendedName>
        <fullName evidence="3">Polymer-forming cytoskeletal protein</fullName>
    </recommendedName>
</protein>
<organism evidence="2">
    <name type="scientific">uncultured bacterium 259</name>
    <dbReference type="NCBI Taxonomy" id="698386"/>
    <lineage>
        <taxon>Bacteria</taxon>
        <taxon>environmental samples</taxon>
    </lineage>
</organism>
<evidence type="ECO:0000313" key="2">
    <source>
        <dbReference type="EMBL" id="ADC36011.1"/>
    </source>
</evidence>
<sequence>MQHGAHIGPTVTIKGEISAKEPLMVSGRVDGSIAVPGFVVTIAPGAHVTADVEAGGIVVGGTVTGSLVAEERIALSAGADVEGDLIAPRIAVEDGAFVCGKVLAVGPVGAKLSLAS</sequence>
<dbReference type="AlphaFoldDB" id="E3T6R7"/>